<gene>
    <name evidence="2" type="ORF">MRATA1EN1_LOCUS30726</name>
</gene>
<reference evidence="2" key="1">
    <citation type="submission" date="2023-04" db="EMBL/GenBank/DDBJ databases">
        <authorList>
            <consortium name="ELIXIR-Norway"/>
        </authorList>
    </citation>
    <scope>NUCLEOTIDE SEQUENCE [LARGE SCALE GENOMIC DNA]</scope>
</reference>
<comment type="caution">
    <text evidence="2">The sequence shown here is derived from an EMBL/GenBank/DDBJ whole genome shotgun (WGS) entry which is preliminary data.</text>
</comment>
<evidence type="ECO:0000313" key="3">
    <source>
        <dbReference type="Proteomes" id="UP001176941"/>
    </source>
</evidence>
<evidence type="ECO:0000313" key="2">
    <source>
        <dbReference type="EMBL" id="CAI9149108.1"/>
    </source>
</evidence>
<accession>A0ABN8XI84</accession>
<feature type="region of interest" description="Disordered" evidence="1">
    <location>
        <begin position="252"/>
        <end position="271"/>
    </location>
</feature>
<sequence length="320" mass="35516">MMDCCQTSIPSKEEVPKHVDCLINGHKVVLFTRKDEKSERVADVLKDLDVKDLCIQDVEKCNYKDEVLEVLAKKTATSATPMLFIGGEPYCGAHEQGAPPIRSDRPLYNRRVGSVSNWPGTSPLHRCKPAERSYPHGGETSRATLQAERPRRVAHTVHNLSSRFFPHIQLIIPDDKKGDEIASALKSVEAKDMVSQPLHSGDCRLCCSSLKRLLRSGIVYGINAARVAPNNLWLPCLRLAFLRHNRMHALGPSTTKMTDRNPESVPKGGPEAFSFRGGTLRNFVWCSEWAVLTHPNSLERVSVSPATAATSMVLRSTGWI</sequence>
<protein>
    <recommendedName>
        <fullName evidence="4">Glutaredoxin domain-containing protein</fullName>
    </recommendedName>
</protein>
<organism evidence="2 3">
    <name type="scientific">Rangifer tarandus platyrhynchus</name>
    <name type="common">Svalbard reindeer</name>
    <dbReference type="NCBI Taxonomy" id="3082113"/>
    <lineage>
        <taxon>Eukaryota</taxon>
        <taxon>Metazoa</taxon>
        <taxon>Chordata</taxon>
        <taxon>Craniata</taxon>
        <taxon>Vertebrata</taxon>
        <taxon>Euteleostomi</taxon>
        <taxon>Mammalia</taxon>
        <taxon>Eutheria</taxon>
        <taxon>Laurasiatheria</taxon>
        <taxon>Artiodactyla</taxon>
        <taxon>Ruminantia</taxon>
        <taxon>Pecora</taxon>
        <taxon>Cervidae</taxon>
        <taxon>Odocoileinae</taxon>
        <taxon>Rangifer</taxon>
    </lineage>
</organism>
<dbReference type="Gene3D" id="3.40.30.10">
    <property type="entry name" value="Glutaredoxin"/>
    <property type="match status" value="1"/>
</dbReference>
<keyword evidence="3" id="KW-1185">Reference proteome</keyword>
<proteinExistence type="predicted"/>
<evidence type="ECO:0008006" key="4">
    <source>
        <dbReference type="Google" id="ProtNLM"/>
    </source>
</evidence>
<feature type="region of interest" description="Disordered" evidence="1">
    <location>
        <begin position="119"/>
        <end position="149"/>
    </location>
</feature>
<evidence type="ECO:0000256" key="1">
    <source>
        <dbReference type="SAM" id="MobiDB-lite"/>
    </source>
</evidence>
<dbReference type="Proteomes" id="UP001176941">
    <property type="component" value="Unassembled WGS sequence"/>
</dbReference>
<dbReference type="EMBL" id="CATKSN020000131">
    <property type="protein sequence ID" value="CAI9149108.1"/>
    <property type="molecule type" value="Genomic_DNA"/>
</dbReference>
<name>A0ABN8XI84_RANTA</name>